<evidence type="ECO:0000313" key="6">
    <source>
        <dbReference type="Proteomes" id="UP001610334"/>
    </source>
</evidence>
<evidence type="ECO:0000259" key="4">
    <source>
        <dbReference type="Pfam" id="PF13649"/>
    </source>
</evidence>
<dbReference type="InterPro" id="IPR041698">
    <property type="entry name" value="Methyltransf_25"/>
</dbReference>
<feature type="domain" description="Methyltransferase" evidence="4">
    <location>
        <begin position="73"/>
        <end position="169"/>
    </location>
</feature>
<keyword evidence="3" id="KW-1133">Transmembrane helix</keyword>
<gene>
    <name evidence="5" type="ORF">BJX63DRAFT_242414</name>
</gene>
<keyword evidence="3" id="KW-0472">Membrane</keyword>
<organism evidence="5 6">
    <name type="scientific">Aspergillus granulosus</name>
    <dbReference type="NCBI Taxonomy" id="176169"/>
    <lineage>
        <taxon>Eukaryota</taxon>
        <taxon>Fungi</taxon>
        <taxon>Dikarya</taxon>
        <taxon>Ascomycota</taxon>
        <taxon>Pezizomycotina</taxon>
        <taxon>Eurotiomycetes</taxon>
        <taxon>Eurotiomycetidae</taxon>
        <taxon>Eurotiales</taxon>
        <taxon>Aspergillaceae</taxon>
        <taxon>Aspergillus</taxon>
        <taxon>Aspergillus subgen. Nidulantes</taxon>
    </lineage>
</organism>
<accession>A0ABR4HAI1</accession>
<dbReference type="Proteomes" id="UP001610334">
    <property type="component" value="Unassembled WGS sequence"/>
</dbReference>
<feature type="transmembrane region" description="Helical" evidence="3">
    <location>
        <begin position="239"/>
        <end position="261"/>
    </location>
</feature>
<reference evidence="5 6" key="1">
    <citation type="submission" date="2024-07" db="EMBL/GenBank/DDBJ databases">
        <title>Section-level genome sequencing and comparative genomics of Aspergillus sections Usti and Cavernicolus.</title>
        <authorList>
            <consortium name="Lawrence Berkeley National Laboratory"/>
            <person name="Nybo J.L."/>
            <person name="Vesth T.C."/>
            <person name="Theobald S."/>
            <person name="Frisvad J.C."/>
            <person name="Larsen T.O."/>
            <person name="Kjaerboelling I."/>
            <person name="Rothschild-Mancinelli K."/>
            <person name="Lyhne E.K."/>
            <person name="Kogle M.E."/>
            <person name="Barry K."/>
            <person name="Clum A."/>
            <person name="Na H."/>
            <person name="Ledsgaard L."/>
            <person name="Lin J."/>
            <person name="Lipzen A."/>
            <person name="Kuo A."/>
            <person name="Riley R."/>
            <person name="Mondo S."/>
            <person name="Labutti K."/>
            <person name="Haridas S."/>
            <person name="Pangalinan J."/>
            <person name="Salamov A.A."/>
            <person name="Simmons B.A."/>
            <person name="Magnuson J.K."/>
            <person name="Chen J."/>
            <person name="Drula E."/>
            <person name="Henrissat B."/>
            <person name="Wiebenga A."/>
            <person name="Lubbers R.J."/>
            <person name="Gomes A.C."/>
            <person name="Makela M.R."/>
            <person name="Stajich J."/>
            <person name="Grigoriev I.V."/>
            <person name="Mortensen U.H."/>
            <person name="De Vries R.P."/>
            <person name="Baker S.E."/>
            <person name="Andersen M.R."/>
        </authorList>
    </citation>
    <scope>NUCLEOTIDE SEQUENCE [LARGE SCALE GENOMIC DNA]</scope>
    <source>
        <strain evidence="5 6">CBS 588.65</strain>
    </source>
</reference>
<dbReference type="Pfam" id="PF13649">
    <property type="entry name" value="Methyltransf_25"/>
    <property type="match status" value="1"/>
</dbReference>
<comment type="caution">
    <text evidence="5">The sequence shown here is derived from an EMBL/GenBank/DDBJ whole genome shotgun (WGS) entry which is preliminary data.</text>
</comment>
<proteinExistence type="inferred from homology"/>
<dbReference type="PANTHER" id="PTHR44068:SF1">
    <property type="entry name" value="HYPOTHETICAL LOC100005854"/>
    <property type="match status" value="1"/>
</dbReference>
<sequence length="298" mass="33791">MPEKQNIMQENIPLQSYYASLESRVGYQLFLGGTRHFGYYEPGSWWPFPIGRALRRMEDSLARSLDLPAGNRVLDAGCGYGHVAIHLARTHGLLVTGIDVVDRHIARARRNVAMAGMHERISIENMDYHHLENIPSGSFDGVYTMETFVHATDPSIVLDGFFRVLKPGGPIALYEYDHVTPTDVSGELARNFDLVNTYAAMPANALFEQGTLPSYLEKAGFVDVEVRDLSENMKPMLRLFFIVAYIPFLIIRCFGLEAYFINTVAAVVGYQYRDHHRYVAVTARKPWRADTQAVRQRK</sequence>
<keyword evidence="5" id="KW-0489">Methyltransferase</keyword>
<evidence type="ECO:0000256" key="1">
    <source>
        <dbReference type="ARBA" id="ARBA00022679"/>
    </source>
</evidence>
<keyword evidence="6" id="KW-1185">Reference proteome</keyword>
<dbReference type="Gene3D" id="3.40.50.150">
    <property type="entry name" value="Vaccinia Virus protein VP39"/>
    <property type="match status" value="1"/>
</dbReference>
<dbReference type="InterPro" id="IPR050447">
    <property type="entry name" value="Erg6_SMT_methyltransf"/>
</dbReference>
<evidence type="ECO:0000256" key="3">
    <source>
        <dbReference type="SAM" id="Phobius"/>
    </source>
</evidence>
<protein>
    <submittedName>
        <fullName evidence="5">S-adenosyl-L-methionine-dependent methyltransferase</fullName>
    </submittedName>
</protein>
<dbReference type="GO" id="GO:0008168">
    <property type="term" value="F:methyltransferase activity"/>
    <property type="evidence" value="ECO:0007669"/>
    <property type="project" value="UniProtKB-KW"/>
</dbReference>
<evidence type="ECO:0000313" key="5">
    <source>
        <dbReference type="EMBL" id="KAL2812482.1"/>
    </source>
</evidence>
<dbReference type="CDD" id="cd02440">
    <property type="entry name" value="AdoMet_MTases"/>
    <property type="match status" value="1"/>
</dbReference>
<dbReference type="PANTHER" id="PTHR44068">
    <property type="entry name" value="ZGC:194242"/>
    <property type="match status" value="1"/>
</dbReference>
<dbReference type="EMBL" id="JBFXLT010000047">
    <property type="protein sequence ID" value="KAL2812482.1"/>
    <property type="molecule type" value="Genomic_DNA"/>
</dbReference>
<dbReference type="InterPro" id="IPR029063">
    <property type="entry name" value="SAM-dependent_MTases_sf"/>
</dbReference>
<evidence type="ECO:0000256" key="2">
    <source>
        <dbReference type="ARBA" id="ARBA00038188"/>
    </source>
</evidence>
<dbReference type="GO" id="GO:0032259">
    <property type="term" value="P:methylation"/>
    <property type="evidence" value="ECO:0007669"/>
    <property type="project" value="UniProtKB-KW"/>
</dbReference>
<keyword evidence="1" id="KW-0808">Transferase</keyword>
<name>A0ABR4HAI1_9EURO</name>
<comment type="similarity">
    <text evidence="2">Belongs to the class I-like SAM-binding methyltransferase superfamily. Erg6/SMT family.</text>
</comment>
<keyword evidence="3" id="KW-0812">Transmembrane</keyword>
<dbReference type="SUPFAM" id="SSF53335">
    <property type="entry name" value="S-adenosyl-L-methionine-dependent methyltransferases"/>
    <property type="match status" value="1"/>
</dbReference>